<accession>A0A1I2JIM0</accession>
<dbReference type="InterPro" id="IPR036127">
    <property type="entry name" value="CcmE-like_sf"/>
</dbReference>
<dbReference type="Gene3D" id="2.40.50.140">
    <property type="entry name" value="Nucleic acid-binding proteins"/>
    <property type="match status" value="1"/>
</dbReference>
<dbReference type="InterPro" id="IPR012340">
    <property type="entry name" value="NA-bd_OB-fold"/>
</dbReference>
<dbReference type="GO" id="GO:0017003">
    <property type="term" value="P:protein-heme linkage"/>
    <property type="evidence" value="ECO:0007669"/>
    <property type="project" value="InterPro"/>
</dbReference>
<dbReference type="GO" id="GO:0020037">
    <property type="term" value="F:heme binding"/>
    <property type="evidence" value="ECO:0007669"/>
    <property type="project" value="InterPro"/>
</dbReference>
<evidence type="ECO:0000256" key="3">
    <source>
        <dbReference type="ARBA" id="ARBA00022748"/>
    </source>
</evidence>
<protein>
    <submittedName>
        <fullName evidence="5">Cytochrome c-type biogenesis protein CcmE</fullName>
    </submittedName>
</protein>
<reference evidence="5 6" key="1">
    <citation type="submission" date="2016-10" db="EMBL/GenBank/DDBJ databases">
        <authorList>
            <person name="de Groot N.N."/>
        </authorList>
    </citation>
    <scope>NUCLEOTIDE SEQUENCE [LARGE SCALE GENOMIC DNA]</scope>
    <source>
        <strain>GEY</strain>
        <strain evidence="6">DSM 9560</strain>
    </source>
</reference>
<keyword evidence="6" id="KW-1185">Reference proteome</keyword>
<sequence length="138" mass="15283">MKKSHIFILVVIAAAIGVIITSAGDASQYVTYQQALALAQKGEDSKVHVVGELTKNEQGEIIGVEYDPLKDPNFLAFNLIDESKQVFRVVCYNPPPSMQDFKKSEKIVIIGKCKGENFVASEILMKCPSKYEETKIKS</sequence>
<comment type="subcellular location">
    <subcellularLocation>
        <location evidence="1">Membrane</location>
    </subcellularLocation>
</comment>
<dbReference type="AlphaFoldDB" id="A0A1I2JIM0"/>
<evidence type="ECO:0000256" key="2">
    <source>
        <dbReference type="ARBA" id="ARBA00022617"/>
    </source>
</evidence>
<keyword evidence="2" id="KW-0479">Metal-binding</keyword>
<evidence type="ECO:0000313" key="5">
    <source>
        <dbReference type="EMBL" id="SFF52531.1"/>
    </source>
</evidence>
<organism evidence="5 6">
    <name type="scientific">Thermoflexibacter ruber</name>
    <dbReference type="NCBI Taxonomy" id="1003"/>
    <lineage>
        <taxon>Bacteria</taxon>
        <taxon>Pseudomonadati</taxon>
        <taxon>Bacteroidota</taxon>
        <taxon>Cytophagia</taxon>
        <taxon>Cytophagales</taxon>
        <taxon>Thermoflexibacteraceae</taxon>
        <taxon>Thermoflexibacter</taxon>
    </lineage>
</organism>
<keyword evidence="2" id="KW-0349">Heme</keyword>
<dbReference type="Pfam" id="PF03100">
    <property type="entry name" value="CcmE"/>
    <property type="match status" value="1"/>
</dbReference>
<dbReference type="Proteomes" id="UP000199513">
    <property type="component" value="Unassembled WGS sequence"/>
</dbReference>
<evidence type="ECO:0000256" key="4">
    <source>
        <dbReference type="ARBA" id="ARBA00023136"/>
    </source>
</evidence>
<dbReference type="OrthoDB" id="1524250at2"/>
<evidence type="ECO:0000256" key="1">
    <source>
        <dbReference type="ARBA" id="ARBA00004370"/>
    </source>
</evidence>
<name>A0A1I2JIM0_9BACT</name>
<evidence type="ECO:0000313" key="6">
    <source>
        <dbReference type="Proteomes" id="UP000199513"/>
    </source>
</evidence>
<dbReference type="GO" id="GO:0005886">
    <property type="term" value="C:plasma membrane"/>
    <property type="evidence" value="ECO:0007669"/>
    <property type="project" value="InterPro"/>
</dbReference>
<dbReference type="RefSeq" id="WP_091549134.1">
    <property type="nucleotide sequence ID" value="NZ_FONY01000048.1"/>
</dbReference>
<keyword evidence="2" id="KW-0408">Iron</keyword>
<dbReference type="GO" id="GO:0017004">
    <property type="term" value="P:cytochrome complex assembly"/>
    <property type="evidence" value="ECO:0007669"/>
    <property type="project" value="UniProtKB-KW"/>
</dbReference>
<gene>
    <name evidence="5" type="ORF">SAMN04488541_104812</name>
</gene>
<keyword evidence="4" id="KW-0472">Membrane</keyword>
<proteinExistence type="predicted"/>
<dbReference type="InterPro" id="IPR004329">
    <property type="entry name" value="CcmE"/>
</dbReference>
<dbReference type="SUPFAM" id="SSF82093">
    <property type="entry name" value="Heme chaperone CcmE"/>
    <property type="match status" value="1"/>
</dbReference>
<dbReference type="STRING" id="1003.SAMN04488541_104812"/>
<keyword evidence="3" id="KW-0201">Cytochrome c-type biogenesis</keyword>
<dbReference type="EMBL" id="FONY01000048">
    <property type="protein sequence ID" value="SFF52531.1"/>
    <property type="molecule type" value="Genomic_DNA"/>
</dbReference>